<accession>A0A6G1F229</accession>
<feature type="region of interest" description="Disordered" evidence="1">
    <location>
        <begin position="89"/>
        <end position="117"/>
    </location>
</feature>
<name>A0A6G1F229_9ORYZ</name>
<evidence type="ECO:0000313" key="3">
    <source>
        <dbReference type="Proteomes" id="UP000479710"/>
    </source>
</evidence>
<protein>
    <submittedName>
        <fullName evidence="2">Uncharacterized protein</fullName>
    </submittedName>
</protein>
<organism evidence="2 3">
    <name type="scientific">Oryza meyeriana var. granulata</name>
    <dbReference type="NCBI Taxonomy" id="110450"/>
    <lineage>
        <taxon>Eukaryota</taxon>
        <taxon>Viridiplantae</taxon>
        <taxon>Streptophyta</taxon>
        <taxon>Embryophyta</taxon>
        <taxon>Tracheophyta</taxon>
        <taxon>Spermatophyta</taxon>
        <taxon>Magnoliopsida</taxon>
        <taxon>Liliopsida</taxon>
        <taxon>Poales</taxon>
        <taxon>Poaceae</taxon>
        <taxon>BOP clade</taxon>
        <taxon>Oryzoideae</taxon>
        <taxon>Oryzeae</taxon>
        <taxon>Oryzinae</taxon>
        <taxon>Oryza</taxon>
        <taxon>Oryza meyeriana</taxon>
    </lineage>
</organism>
<dbReference type="Proteomes" id="UP000479710">
    <property type="component" value="Unassembled WGS sequence"/>
</dbReference>
<dbReference type="EMBL" id="SPHZ02000002">
    <property type="protein sequence ID" value="KAF0930882.1"/>
    <property type="molecule type" value="Genomic_DNA"/>
</dbReference>
<keyword evidence="3" id="KW-1185">Reference proteome</keyword>
<gene>
    <name evidence="2" type="ORF">E2562_036388</name>
</gene>
<evidence type="ECO:0000256" key="1">
    <source>
        <dbReference type="SAM" id="MobiDB-lite"/>
    </source>
</evidence>
<proteinExistence type="predicted"/>
<reference evidence="2 3" key="1">
    <citation type="submission" date="2019-11" db="EMBL/GenBank/DDBJ databases">
        <title>Whole genome sequence of Oryza granulata.</title>
        <authorList>
            <person name="Li W."/>
        </authorList>
    </citation>
    <scope>NUCLEOTIDE SEQUENCE [LARGE SCALE GENOMIC DNA]</scope>
    <source>
        <strain evidence="3">cv. Menghai</strain>
        <tissue evidence="2">Leaf</tissue>
    </source>
</reference>
<dbReference type="AlphaFoldDB" id="A0A6G1F229"/>
<evidence type="ECO:0000313" key="2">
    <source>
        <dbReference type="EMBL" id="KAF0930882.1"/>
    </source>
</evidence>
<sequence>MLLLTAVAVDVCEDLQNGVVCIPARPCRSISYLGASRRVVTVETMEAQWRKMGHFLPLLRSDPPHRVVVKAILMRGRLPDTEIVGAKQEGMTLGRRERDAVEIRSPSGGGEIREEEA</sequence>
<comment type="caution">
    <text evidence="2">The sequence shown here is derived from an EMBL/GenBank/DDBJ whole genome shotgun (WGS) entry which is preliminary data.</text>
</comment>